<evidence type="ECO:0000313" key="1">
    <source>
        <dbReference type="EMBL" id="CAB4145784.1"/>
    </source>
</evidence>
<dbReference type="EMBL" id="LR798369">
    <property type="protein sequence ID" value="CAB5227220.1"/>
    <property type="molecule type" value="Genomic_DNA"/>
</dbReference>
<evidence type="ECO:0000313" key="2">
    <source>
        <dbReference type="EMBL" id="CAB4169311.1"/>
    </source>
</evidence>
<dbReference type="EMBL" id="LR797514">
    <property type="protein sequence ID" value="CAB4222195.1"/>
    <property type="molecule type" value="Genomic_DNA"/>
</dbReference>
<evidence type="ECO:0000313" key="5">
    <source>
        <dbReference type="EMBL" id="CAB4191506.1"/>
    </source>
</evidence>
<gene>
    <name evidence="4" type="ORF">UFOVP1072_33</name>
    <name evidence="5" type="ORF">UFOVP1211_39</name>
    <name evidence="6" type="ORF">UFOVP1420_28</name>
    <name evidence="8" type="ORF">UFOVP1518_27</name>
    <name evidence="7" type="ORF">UFOVP1657_21</name>
    <name evidence="1" type="ORF">UFOVP475_40</name>
    <name evidence="2" type="ORF">UFOVP897_2</name>
    <name evidence="3" type="ORF">UFOVP984_40</name>
</gene>
<reference evidence="5" key="1">
    <citation type="submission" date="2020-05" db="EMBL/GenBank/DDBJ databases">
        <authorList>
            <person name="Chiriac C."/>
            <person name="Salcher M."/>
            <person name="Ghai R."/>
            <person name="Kavagutti S V."/>
        </authorList>
    </citation>
    <scope>NUCLEOTIDE SEQUENCE</scope>
</reference>
<dbReference type="EMBL" id="LR797171">
    <property type="protein sequence ID" value="CAB4191506.1"/>
    <property type="molecule type" value="Genomic_DNA"/>
</dbReference>
<evidence type="ECO:0000313" key="8">
    <source>
        <dbReference type="EMBL" id="CAB5227220.1"/>
    </source>
</evidence>
<dbReference type="EMBL" id="LR797376">
    <property type="protein sequence ID" value="CAB4211779.1"/>
    <property type="molecule type" value="Genomic_DNA"/>
</dbReference>
<organism evidence="5">
    <name type="scientific">uncultured Caudovirales phage</name>
    <dbReference type="NCBI Taxonomy" id="2100421"/>
    <lineage>
        <taxon>Viruses</taxon>
        <taxon>Duplodnaviria</taxon>
        <taxon>Heunggongvirae</taxon>
        <taxon>Uroviricota</taxon>
        <taxon>Caudoviricetes</taxon>
        <taxon>Peduoviridae</taxon>
        <taxon>Maltschvirus</taxon>
        <taxon>Maltschvirus maltsch</taxon>
    </lineage>
</organism>
<dbReference type="EMBL" id="LR797018">
    <property type="protein sequence ID" value="CAB4181410.1"/>
    <property type="molecule type" value="Genomic_DNA"/>
</dbReference>
<accession>A0A6J5RAC6</accession>
<evidence type="ECO:0000313" key="6">
    <source>
        <dbReference type="EMBL" id="CAB4211779.1"/>
    </source>
</evidence>
<dbReference type="EMBL" id="LR796926">
    <property type="protein sequence ID" value="CAB4175839.1"/>
    <property type="molecule type" value="Genomic_DNA"/>
</dbReference>
<name>A0A6J5RAC6_9CAUD</name>
<proteinExistence type="predicted"/>
<protein>
    <submittedName>
        <fullName evidence="5">Uncharacterized protein</fullName>
    </submittedName>
</protein>
<dbReference type="EMBL" id="LR796460">
    <property type="protein sequence ID" value="CAB4145784.1"/>
    <property type="molecule type" value="Genomic_DNA"/>
</dbReference>
<sequence>MATNNKALNLPSLNSSSWNTPLNENFTYIDDALGGYVTLSSTSGTTTLSASQYQPLVLVCSGSLTGNTIYEFPSTIGGQWIVYNNTSGAYTVTFRSAAGGAVTVIDQNTISTIFSDGTSAIGVQTSGGRMPSQKIRGRKTAGVGNVEDITSSDALDFLGNTQGNILYRGASEWGVLAPGTTGYPLLSKGAAANPAFDKLALSALDTTGTASAATILAGDSSYIKANPGWQWWVDTSSGTIVDPSNFTKDATKKGFLSSTGSIPFYSGSAGALTHLFAMKITATQDTNVDTYVFSTDDKSSFWITNSAYPSGTNFKTVTTAATKVEVSLKAGSNTLQILLNNTSGANGLTYIADFFANYTGTLTYGGI</sequence>
<evidence type="ECO:0000313" key="7">
    <source>
        <dbReference type="EMBL" id="CAB4222195.1"/>
    </source>
</evidence>
<evidence type="ECO:0000313" key="4">
    <source>
        <dbReference type="EMBL" id="CAB4181410.1"/>
    </source>
</evidence>
<evidence type="ECO:0000313" key="3">
    <source>
        <dbReference type="EMBL" id="CAB4175839.1"/>
    </source>
</evidence>
<dbReference type="EMBL" id="LR796847">
    <property type="protein sequence ID" value="CAB4169311.1"/>
    <property type="molecule type" value="Genomic_DNA"/>
</dbReference>